<dbReference type="AlphaFoldDB" id="A0A657LX25"/>
<comment type="caution">
    <text evidence="2">The sequence shown here is derived from an EMBL/GenBank/DDBJ whole genome shotgun (WGS) entry which is preliminary data.</text>
</comment>
<keyword evidence="1" id="KW-0472">Membrane</keyword>
<evidence type="ECO:0000313" key="3">
    <source>
        <dbReference type="Proteomes" id="UP000182661"/>
    </source>
</evidence>
<dbReference type="EMBL" id="LSRP01000068">
    <property type="protein sequence ID" value="OJF99528.1"/>
    <property type="molecule type" value="Genomic_DNA"/>
</dbReference>
<gene>
    <name evidence="2" type="ORF">AX760_12300</name>
</gene>
<proteinExistence type="predicted"/>
<evidence type="ECO:0008006" key="4">
    <source>
        <dbReference type="Google" id="ProtNLM"/>
    </source>
</evidence>
<evidence type="ECO:0000313" key="2">
    <source>
        <dbReference type="EMBL" id="OJF99528.1"/>
    </source>
</evidence>
<evidence type="ECO:0000256" key="1">
    <source>
        <dbReference type="SAM" id="Phobius"/>
    </source>
</evidence>
<dbReference type="OrthoDB" id="8280350at2"/>
<accession>A0A657LX25</accession>
<keyword evidence="1" id="KW-1133">Transmembrane helix</keyword>
<dbReference type="Proteomes" id="UP000182661">
    <property type="component" value="Unassembled WGS sequence"/>
</dbReference>
<feature type="transmembrane region" description="Helical" evidence="1">
    <location>
        <begin position="29"/>
        <end position="48"/>
    </location>
</feature>
<sequence length="172" mass="18730">MIWIIPAFAGLLIVYLAARFSRFRRFAEPIVTLAVAVGLIAAFIVWLTDDSAKSTADQPEIVATEPVVAPGAIALTDLSIAQGTPATTHNLTAMIRNDSTLGIDYFTLVVTMQDCPNEVCTTIGEDEALILARLGPGQSQQIRTTLIFPVSPLSPPTAIRWQYRFEKIRTAQ</sequence>
<name>A0A657LX25_9HYPH</name>
<protein>
    <recommendedName>
        <fullName evidence="4">DUF3426 domain-containing protein</fullName>
    </recommendedName>
</protein>
<keyword evidence="3" id="KW-1185">Reference proteome</keyword>
<dbReference type="RefSeq" id="WP_071831996.1">
    <property type="nucleotide sequence ID" value="NZ_LSRP01000068.1"/>
</dbReference>
<reference evidence="2 3" key="1">
    <citation type="submission" date="2016-02" db="EMBL/GenBank/DDBJ databases">
        <title>Genome sequencing of a beta-galactosidase producing bacteria Rhizobium sp. 59.</title>
        <authorList>
            <person name="Wang D."/>
            <person name="Kot W."/>
            <person name="Qin Y."/>
            <person name="Hansen L."/>
            <person name="Naqvi K."/>
            <person name="Rensing C."/>
        </authorList>
    </citation>
    <scope>NUCLEOTIDE SEQUENCE [LARGE SCALE GENOMIC DNA]</scope>
    <source>
        <strain evidence="2 3">59</strain>
    </source>
</reference>
<organism evidence="2 3">
    <name type="scientific">Pararhizobium antarcticum</name>
    <dbReference type="NCBI Taxonomy" id="1798805"/>
    <lineage>
        <taxon>Bacteria</taxon>
        <taxon>Pseudomonadati</taxon>
        <taxon>Pseudomonadota</taxon>
        <taxon>Alphaproteobacteria</taxon>
        <taxon>Hyphomicrobiales</taxon>
        <taxon>Rhizobiaceae</taxon>
        <taxon>Rhizobium/Agrobacterium group</taxon>
        <taxon>Pararhizobium</taxon>
    </lineage>
</organism>
<keyword evidence="1" id="KW-0812">Transmembrane</keyword>